<evidence type="ECO:0000313" key="10">
    <source>
        <dbReference type="Proteomes" id="UP000611500"/>
    </source>
</evidence>
<dbReference type="EMBL" id="BNAP01000014">
    <property type="protein sequence ID" value="GHG95078.1"/>
    <property type="molecule type" value="Genomic_DNA"/>
</dbReference>
<accession>A0A8J3MFJ1</accession>
<feature type="transmembrane region" description="Helical" evidence="7">
    <location>
        <begin position="12"/>
        <end position="31"/>
    </location>
</feature>
<protein>
    <recommendedName>
        <fullName evidence="8">Cytochrome c domain-containing protein</fullName>
    </recommendedName>
</protein>
<keyword evidence="4" id="KW-0560">Oxidoreductase</keyword>
<comment type="subcellular location">
    <subcellularLocation>
        <location evidence="1">Cell envelope</location>
    </subcellularLocation>
</comment>
<evidence type="ECO:0000313" key="9">
    <source>
        <dbReference type="EMBL" id="GHG95078.1"/>
    </source>
</evidence>
<evidence type="ECO:0000259" key="8">
    <source>
        <dbReference type="PROSITE" id="PS51007"/>
    </source>
</evidence>
<dbReference type="InterPro" id="IPR036909">
    <property type="entry name" value="Cyt_c-like_dom_sf"/>
</dbReference>
<dbReference type="RefSeq" id="WP_028094220.1">
    <property type="nucleotide sequence ID" value="NZ_BNAP01000014.1"/>
</dbReference>
<dbReference type="InterPro" id="IPR009056">
    <property type="entry name" value="Cyt_c-like_dom"/>
</dbReference>
<dbReference type="AlphaFoldDB" id="A0A8J3MFJ1"/>
<evidence type="ECO:0000256" key="1">
    <source>
        <dbReference type="ARBA" id="ARBA00004196"/>
    </source>
</evidence>
<dbReference type="InterPro" id="IPR051395">
    <property type="entry name" value="Cytochrome_c_Peroxidase/MauG"/>
</dbReference>
<dbReference type="GO" id="GO:0004130">
    <property type="term" value="F:cytochrome-c peroxidase activity"/>
    <property type="evidence" value="ECO:0007669"/>
    <property type="project" value="TreeGrafter"/>
</dbReference>
<keyword evidence="2 6" id="KW-0349">Heme</keyword>
<keyword evidence="10" id="KW-1185">Reference proteome</keyword>
<evidence type="ECO:0000256" key="4">
    <source>
        <dbReference type="ARBA" id="ARBA00023002"/>
    </source>
</evidence>
<sequence length="527" mass="57949">MKPERQLPSLSILFRIAMIGIGLSLPVWLYLAELHPRLLLHTHEAGYRALAAGCAQAVHATETATEAADRMTPTQASRLDRALEIGRLPCKSYATLKEHLLSQGVSQHALAALYLSASSDPTYPDLRNGGVSAENLDAQLRFVIERLALSPLPLKDYVRDPKFRLGEKLFHDPLLSGHGDRTCATCHRIELATTDGAALEPRLDVSSYLRPEIPARNVPDLWNRDHNDVSTMLWDGRLEVTIAADRGGLEAPEDLATTGFENLMALQSVRPVFIPAEMLGEPGSSNDLAPEPNASLSPEDVLARVAPILFAQEVESAASEADYQALFRDSYGLMAADEVRPSHLGNALAHYIEIEFQSRDTPWDHYLAGDMTALTEDQKRGALLFYGIGKCATCHNGDVFSDFGFHSIGVPELREDKDFGRFYATRELGDRFLFRTPPLRNVTLTAPYFHNGSAKTLVEAIQQHLNPYRFAHDYADSGAHLMEPAEVKAISPVLSATTRLTDEQVLHLTSFLSSLEDSSATAAPDSE</sequence>
<dbReference type="Proteomes" id="UP000611500">
    <property type="component" value="Unassembled WGS sequence"/>
</dbReference>
<proteinExistence type="predicted"/>
<evidence type="ECO:0000256" key="3">
    <source>
        <dbReference type="ARBA" id="ARBA00022723"/>
    </source>
</evidence>
<evidence type="ECO:0000256" key="2">
    <source>
        <dbReference type="ARBA" id="ARBA00022617"/>
    </source>
</evidence>
<dbReference type="InterPro" id="IPR004852">
    <property type="entry name" value="Di-haem_cyt_c_peroxidsae"/>
</dbReference>
<dbReference type="PROSITE" id="PS51007">
    <property type="entry name" value="CYTC"/>
    <property type="match status" value="2"/>
</dbReference>
<evidence type="ECO:0000256" key="6">
    <source>
        <dbReference type="PROSITE-ProRule" id="PRU00433"/>
    </source>
</evidence>
<keyword evidence="7" id="KW-1133">Transmembrane helix</keyword>
<reference evidence="9" key="1">
    <citation type="journal article" date="2014" name="Int. J. Syst. Evol. Microbiol.">
        <title>Complete genome sequence of Corynebacterium casei LMG S-19264T (=DSM 44701T), isolated from a smear-ripened cheese.</title>
        <authorList>
            <consortium name="US DOE Joint Genome Institute (JGI-PGF)"/>
            <person name="Walter F."/>
            <person name="Albersmeier A."/>
            <person name="Kalinowski J."/>
            <person name="Ruckert C."/>
        </authorList>
    </citation>
    <scope>NUCLEOTIDE SEQUENCE</scope>
    <source>
        <strain evidence="9">CGMCC 1.7081</strain>
    </source>
</reference>
<dbReference type="GO" id="GO:0030313">
    <property type="term" value="C:cell envelope"/>
    <property type="evidence" value="ECO:0007669"/>
    <property type="project" value="UniProtKB-SubCell"/>
</dbReference>
<dbReference type="SUPFAM" id="SSF46626">
    <property type="entry name" value="Cytochrome c"/>
    <property type="match status" value="2"/>
</dbReference>
<keyword evidence="7" id="KW-0472">Membrane</keyword>
<dbReference type="Pfam" id="PF03150">
    <property type="entry name" value="CCP_MauG"/>
    <property type="match status" value="1"/>
</dbReference>
<evidence type="ECO:0000256" key="7">
    <source>
        <dbReference type="SAM" id="Phobius"/>
    </source>
</evidence>
<comment type="caution">
    <text evidence="9">The sequence shown here is derived from an EMBL/GenBank/DDBJ whole genome shotgun (WGS) entry which is preliminary data.</text>
</comment>
<dbReference type="Gene3D" id="1.10.760.10">
    <property type="entry name" value="Cytochrome c-like domain"/>
    <property type="match status" value="2"/>
</dbReference>
<keyword evidence="7" id="KW-0812">Transmembrane</keyword>
<name>A0A8J3MFJ1_9RHOB</name>
<reference evidence="9" key="2">
    <citation type="submission" date="2020-09" db="EMBL/GenBank/DDBJ databases">
        <authorList>
            <person name="Sun Q."/>
            <person name="Zhou Y."/>
        </authorList>
    </citation>
    <scope>NUCLEOTIDE SEQUENCE</scope>
    <source>
        <strain evidence="9">CGMCC 1.7081</strain>
    </source>
</reference>
<feature type="domain" description="Cytochrome c" evidence="8">
    <location>
        <begin position="376"/>
        <end position="516"/>
    </location>
</feature>
<evidence type="ECO:0000256" key="5">
    <source>
        <dbReference type="ARBA" id="ARBA00023004"/>
    </source>
</evidence>
<dbReference type="PANTHER" id="PTHR30600">
    <property type="entry name" value="CYTOCHROME C PEROXIDASE-RELATED"/>
    <property type="match status" value="1"/>
</dbReference>
<gene>
    <name evidence="9" type="ORF">GCM10010961_28510</name>
</gene>
<dbReference type="GO" id="GO:0046872">
    <property type="term" value="F:metal ion binding"/>
    <property type="evidence" value="ECO:0007669"/>
    <property type="project" value="UniProtKB-KW"/>
</dbReference>
<keyword evidence="3 6" id="KW-0479">Metal-binding</keyword>
<organism evidence="9 10">
    <name type="scientific">Pseudodonghicola xiamenensis</name>
    <dbReference type="NCBI Taxonomy" id="337702"/>
    <lineage>
        <taxon>Bacteria</taxon>
        <taxon>Pseudomonadati</taxon>
        <taxon>Pseudomonadota</taxon>
        <taxon>Alphaproteobacteria</taxon>
        <taxon>Rhodobacterales</taxon>
        <taxon>Paracoccaceae</taxon>
        <taxon>Pseudodonghicola</taxon>
    </lineage>
</organism>
<dbReference type="GO" id="GO:0020037">
    <property type="term" value="F:heme binding"/>
    <property type="evidence" value="ECO:0007669"/>
    <property type="project" value="InterPro"/>
</dbReference>
<dbReference type="GO" id="GO:0009055">
    <property type="term" value="F:electron transfer activity"/>
    <property type="evidence" value="ECO:0007669"/>
    <property type="project" value="InterPro"/>
</dbReference>
<keyword evidence="5 6" id="KW-0408">Iron</keyword>
<feature type="domain" description="Cytochrome c" evidence="8">
    <location>
        <begin position="161"/>
        <end position="312"/>
    </location>
</feature>